<keyword evidence="8" id="KW-1133">Transmembrane helix</keyword>
<dbReference type="SMART" id="SM00369">
    <property type="entry name" value="LRR_TYP"/>
    <property type="match status" value="3"/>
</dbReference>
<protein>
    <recommendedName>
        <fullName evidence="16">Leucine-rich repeat-containing N-terminal plant-type domain-containing protein</fullName>
    </recommendedName>
</protein>
<dbReference type="GO" id="GO:0016020">
    <property type="term" value="C:membrane"/>
    <property type="evidence" value="ECO:0007669"/>
    <property type="project" value="UniProtKB-SubCell"/>
</dbReference>
<sequence>MTSLSNKPLFNQFISSLVFFFLLVIILDFVCSSTASVSSVTSPFIYTNKKVKVAEERKEAKALLKWKTNLHSKSQSFLSSWAGSNPCNWVGINCDDKFGSVTHLNLSSHSLKGTLHDLSFQSFPNLLSVDLSYNSLFGTIPSNIVHLSKLSVLNLSYNQFTGIIPSEIGQLTSLLVFYLAANRTIPASLGNIRNLTTLCLVKNQLSGSIPHELGMLNSLIDLELSTNNLTGTIPASLGNLRNLTTLYLVKNQLSGFIPHELGMLSSLTDLELSTNNLTGITVASVGNLTKLACFRLFTNKLSNLISFEQNNFTQLKVFLIGTTHLYKVIKFKSIISSQETPFAIATADSDIGFPMYATRVNMLMRDVYIGAKRFWCVIAYQIQNSTGFSL</sequence>
<keyword evidence="15" id="KW-1185">Reference proteome</keyword>
<reference evidence="14 15" key="1">
    <citation type="submission" date="2024-01" db="EMBL/GenBank/DDBJ databases">
        <title>A telomere-to-telomere, gap-free genome of sweet tea (Lithocarpus litseifolius).</title>
        <authorList>
            <person name="Zhou J."/>
        </authorList>
    </citation>
    <scope>NUCLEOTIDE SEQUENCE [LARGE SCALE GENOMIC DNA]</scope>
    <source>
        <strain evidence="14">Zhou-2022a</strain>
        <tissue evidence="14">Leaf</tissue>
    </source>
</reference>
<dbReference type="FunFam" id="3.80.10.10:FF:000453">
    <property type="entry name" value="Leucine-rich receptor-like protein kinase family protein"/>
    <property type="match status" value="1"/>
</dbReference>
<comment type="similarity">
    <text evidence="11">Belongs to the polygalacturonase-inhibiting protein family.</text>
</comment>
<dbReference type="PANTHER" id="PTHR48059">
    <property type="entry name" value="POLYGALACTURONASE INHIBITOR 1"/>
    <property type="match status" value="1"/>
</dbReference>
<organism evidence="14 15">
    <name type="scientific">Lithocarpus litseifolius</name>
    <dbReference type="NCBI Taxonomy" id="425828"/>
    <lineage>
        <taxon>Eukaryota</taxon>
        <taxon>Viridiplantae</taxon>
        <taxon>Streptophyta</taxon>
        <taxon>Embryophyta</taxon>
        <taxon>Tracheophyta</taxon>
        <taxon>Spermatophyta</taxon>
        <taxon>Magnoliopsida</taxon>
        <taxon>eudicotyledons</taxon>
        <taxon>Gunneridae</taxon>
        <taxon>Pentapetalae</taxon>
        <taxon>rosids</taxon>
        <taxon>fabids</taxon>
        <taxon>Fagales</taxon>
        <taxon>Fagaceae</taxon>
        <taxon>Lithocarpus</taxon>
    </lineage>
</organism>
<evidence type="ECO:0000313" key="14">
    <source>
        <dbReference type="EMBL" id="KAL0005690.1"/>
    </source>
</evidence>
<feature type="domain" description="Leucine-rich repeat-containing N-terminal plant-type" evidence="12">
    <location>
        <begin position="59"/>
        <end position="95"/>
    </location>
</feature>
<comment type="caution">
    <text evidence="14">The sequence shown here is derived from an EMBL/GenBank/DDBJ whole genome shotgun (WGS) entry which is preliminary data.</text>
</comment>
<dbReference type="InterPro" id="IPR051848">
    <property type="entry name" value="PGIP"/>
</dbReference>
<evidence type="ECO:0000259" key="13">
    <source>
        <dbReference type="Pfam" id="PF23598"/>
    </source>
</evidence>
<keyword evidence="9" id="KW-0472">Membrane</keyword>
<evidence type="ECO:0000259" key="12">
    <source>
        <dbReference type="Pfam" id="PF08263"/>
    </source>
</evidence>
<evidence type="ECO:0000256" key="2">
    <source>
        <dbReference type="ARBA" id="ARBA00004191"/>
    </source>
</evidence>
<keyword evidence="6" id="KW-0732">Signal</keyword>
<evidence type="ECO:0000256" key="5">
    <source>
        <dbReference type="ARBA" id="ARBA00022692"/>
    </source>
</evidence>
<evidence type="ECO:0000256" key="9">
    <source>
        <dbReference type="ARBA" id="ARBA00023136"/>
    </source>
</evidence>
<dbReference type="FunFam" id="3.80.10.10:FF:000400">
    <property type="entry name" value="Nuclear pore complex protein NUP107"/>
    <property type="match status" value="1"/>
</dbReference>
<dbReference type="Gene3D" id="3.80.10.10">
    <property type="entry name" value="Ribonuclease Inhibitor"/>
    <property type="match status" value="2"/>
</dbReference>
<accession>A0AAW2D8S6</accession>
<evidence type="ECO:0000256" key="7">
    <source>
        <dbReference type="ARBA" id="ARBA00022737"/>
    </source>
</evidence>
<gene>
    <name evidence="14" type="ORF">SO802_013251</name>
</gene>
<keyword evidence="4" id="KW-0433">Leucine-rich repeat</keyword>
<dbReference type="Pfam" id="PF23598">
    <property type="entry name" value="LRR_14"/>
    <property type="match status" value="1"/>
</dbReference>
<dbReference type="GO" id="GO:0009791">
    <property type="term" value="P:post-embryonic development"/>
    <property type="evidence" value="ECO:0007669"/>
    <property type="project" value="UniProtKB-ARBA"/>
</dbReference>
<dbReference type="AlphaFoldDB" id="A0AAW2D8S6"/>
<dbReference type="SUPFAM" id="SSF52058">
    <property type="entry name" value="L domain-like"/>
    <property type="match status" value="1"/>
</dbReference>
<name>A0AAW2D8S6_9ROSI</name>
<keyword evidence="10" id="KW-0325">Glycoprotein</keyword>
<dbReference type="PANTHER" id="PTHR48059:SF30">
    <property type="entry name" value="OS06G0587000 PROTEIN"/>
    <property type="match status" value="1"/>
</dbReference>
<comment type="subcellular location">
    <subcellularLocation>
        <location evidence="1">Membrane</location>
        <topology evidence="1">Single-pass membrane protein</topology>
    </subcellularLocation>
    <subcellularLocation>
        <location evidence="2">Secreted</location>
        <location evidence="2">Cell wall</location>
    </subcellularLocation>
</comment>
<evidence type="ECO:0000256" key="11">
    <source>
        <dbReference type="ARBA" id="ARBA00038043"/>
    </source>
</evidence>
<feature type="domain" description="Disease resistance R13L4/SHOC-2-like LRR" evidence="13">
    <location>
        <begin position="137"/>
        <end position="249"/>
    </location>
</feature>
<keyword evidence="3" id="KW-0134">Cell wall</keyword>
<dbReference type="InterPro" id="IPR013210">
    <property type="entry name" value="LRR_N_plant-typ"/>
</dbReference>
<evidence type="ECO:0000256" key="4">
    <source>
        <dbReference type="ARBA" id="ARBA00022614"/>
    </source>
</evidence>
<keyword evidence="5" id="KW-0812">Transmembrane</keyword>
<evidence type="ECO:0000256" key="10">
    <source>
        <dbReference type="ARBA" id="ARBA00023180"/>
    </source>
</evidence>
<dbReference type="Pfam" id="PF08263">
    <property type="entry name" value="LRRNT_2"/>
    <property type="match status" value="1"/>
</dbReference>
<evidence type="ECO:0000256" key="6">
    <source>
        <dbReference type="ARBA" id="ARBA00022729"/>
    </source>
</evidence>
<dbReference type="GO" id="GO:0006952">
    <property type="term" value="P:defense response"/>
    <property type="evidence" value="ECO:0007669"/>
    <property type="project" value="UniProtKB-ARBA"/>
</dbReference>
<dbReference type="GO" id="GO:0051707">
    <property type="term" value="P:response to other organism"/>
    <property type="evidence" value="ECO:0007669"/>
    <property type="project" value="UniProtKB-ARBA"/>
</dbReference>
<evidence type="ECO:0000313" key="15">
    <source>
        <dbReference type="Proteomes" id="UP001459277"/>
    </source>
</evidence>
<proteinExistence type="inferred from homology"/>
<evidence type="ECO:0000256" key="3">
    <source>
        <dbReference type="ARBA" id="ARBA00022512"/>
    </source>
</evidence>
<dbReference type="Proteomes" id="UP001459277">
    <property type="component" value="Unassembled WGS sequence"/>
</dbReference>
<dbReference type="EMBL" id="JAZDWU010000004">
    <property type="protein sequence ID" value="KAL0005690.1"/>
    <property type="molecule type" value="Genomic_DNA"/>
</dbReference>
<dbReference type="InterPro" id="IPR003591">
    <property type="entry name" value="Leu-rich_rpt_typical-subtyp"/>
</dbReference>
<keyword evidence="3" id="KW-0964">Secreted</keyword>
<evidence type="ECO:0000256" key="1">
    <source>
        <dbReference type="ARBA" id="ARBA00004167"/>
    </source>
</evidence>
<evidence type="ECO:0000256" key="8">
    <source>
        <dbReference type="ARBA" id="ARBA00022989"/>
    </source>
</evidence>
<dbReference type="InterPro" id="IPR055414">
    <property type="entry name" value="LRR_R13L4/SHOC2-like"/>
</dbReference>
<keyword evidence="7" id="KW-0677">Repeat</keyword>
<dbReference type="InterPro" id="IPR032675">
    <property type="entry name" value="LRR_dom_sf"/>
</dbReference>
<evidence type="ECO:0008006" key="16">
    <source>
        <dbReference type="Google" id="ProtNLM"/>
    </source>
</evidence>